<protein>
    <recommendedName>
        <fullName evidence="6">DUF2851 domain-containing protein</fullName>
    </recommendedName>
</protein>
<dbReference type="RefSeq" id="WP_099324115.1">
    <property type="nucleotide sequence ID" value="NZ_CP049055.1"/>
</dbReference>
<dbReference type="EMBL" id="CT573071">
    <property type="protein sequence ID" value="CAJ74158.1"/>
    <property type="molecule type" value="Genomic_DNA"/>
</dbReference>
<dbReference type="EMBL" id="LT934425">
    <property type="protein sequence ID" value="SOH03250.1"/>
    <property type="molecule type" value="Genomic_DNA"/>
</dbReference>
<accession>Q1Q2B6</accession>
<dbReference type="OrthoDB" id="148404at2"/>
<reference evidence="4" key="3">
    <citation type="submission" date="2017-10" db="EMBL/GenBank/DDBJ databases">
        <authorList>
            <person name="Frank J."/>
        </authorList>
    </citation>
    <scope>NUCLEOTIDE SEQUENCE [LARGE SCALE GENOMIC DNA]</scope>
</reference>
<reference evidence="2 5" key="5">
    <citation type="submission" date="2020-02" db="EMBL/GenBank/DDBJ databases">
        <title>Newly sequenced genome of strain CSTR1 showed variability in Candidatus Kuenenia stuttgartiensis genomes.</title>
        <authorList>
            <person name="Ding C."/>
            <person name="Adrian L."/>
        </authorList>
    </citation>
    <scope>NUCLEOTIDE SEQUENCE [LARGE SCALE GENOMIC DNA]</scope>
    <source>
        <strain evidence="2 5">CSTR1</strain>
    </source>
</reference>
<reference evidence="1" key="1">
    <citation type="journal article" date="2006" name="Nature">
        <title>Deciphering the evolution and metabolism of an anammox bacterium from a community genome.</title>
        <authorList>
            <person name="Strous M."/>
            <person name="Pelletier E."/>
            <person name="Mangenot S."/>
            <person name="Rattei T."/>
            <person name="Lehner A."/>
            <person name="Taylor M.W."/>
            <person name="Horn M."/>
            <person name="Daims H."/>
            <person name="Bartol-Mavel D."/>
            <person name="Wincker P."/>
            <person name="Barbe V."/>
            <person name="Fonknechten N."/>
            <person name="Vallenet D."/>
            <person name="Segurens B."/>
            <person name="Schenowitz-Truong C."/>
            <person name="Medigue C."/>
            <person name="Collingro A."/>
            <person name="Snel B."/>
            <person name="Dutilh B.E."/>
            <person name="OpDenCamp H.J.M."/>
            <person name="vanDerDrift C."/>
            <person name="Cirpus I."/>
            <person name="vanDePas-Schoonen K.T."/>
            <person name="Harhangi H.R."/>
            <person name="vanNiftrik L."/>
            <person name="Schmid M."/>
            <person name="Keltjens J."/>
            <person name="vanDeVossenberg J."/>
            <person name="Kartal B."/>
            <person name="Meier H."/>
            <person name="Frishman D."/>
            <person name="Huynen M.A."/>
            <person name="Mewes H."/>
            <person name="Weissenbach J."/>
            <person name="Jetten M.S.M."/>
            <person name="Wagner M."/>
            <person name="LePaslier D."/>
        </authorList>
    </citation>
    <scope>NUCLEOTIDE SEQUENCE</scope>
</reference>
<dbReference type="InterPro" id="IPR021272">
    <property type="entry name" value="DUF2851"/>
</dbReference>
<dbReference type="EMBL" id="CP049055">
    <property type="protein sequence ID" value="QII11188.1"/>
    <property type="molecule type" value="Genomic_DNA"/>
</dbReference>
<evidence type="ECO:0000313" key="3">
    <source>
        <dbReference type="EMBL" id="SOH03250.1"/>
    </source>
</evidence>
<evidence type="ECO:0000313" key="1">
    <source>
        <dbReference type="EMBL" id="CAJ74158.1"/>
    </source>
</evidence>
<proteinExistence type="predicted"/>
<dbReference type="AlphaFoldDB" id="Q1Q2B6"/>
<keyword evidence="4" id="KW-1185">Reference proteome</keyword>
<dbReference type="Pfam" id="PF11013">
    <property type="entry name" value="DUF2851"/>
    <property type="match status" value="1"/>
</dbReference>
<evidence type="ECO:0000313" key="2">
    <source>
        <dbReference type="EMBL" id="QII11188.1"/>
    </source>
</evidence>
<sequence length="521" mass="60626">MLDIESFSTENFSTAYRNIVAMCSAAARHENISFILEGTEKLIKEELVRCIWFGQHIEKKNLRTDDGLRLEILSPGWWNNEEGPDFKHAEFFLEGKGLIRGSVEIHVFASDWIHHKHENQKTYDAVCLHVVMWNDLKGRCVKNFSGKVIPQITLSLYLEAELDEIIETIDVGSYIGNKQVIPGYCNLEMRKQKITQQWIGGFLDYAGDERILQKAKKYEKWIENKPFERVLYEAIMESLGYKNNKKPFLMLASLVTAETIQSFVPEYTPAQEKKIIAQSLLLGMAGLLPLNEEETKRFDDETIQYFDRIFSTWQGIKPKIHQTPLTRESWSYTGIRPANFPDRRIVAIANILSEHLDNGLFRYILRIFQKRDDTKKNTRGFKSFVNEFLSPFLETHDAYWSYRYTPGGKKLNKPQKLLGKERTSNIFVNVIIPVMLVYARKHNDKALEERLHYIYRNYTPHPSTSVTKFMGTRIFGTSMVSNKVIHSARRQQGLYQLFKDFCENDTISCNKCALYAAMNKE</sequence>
<gene>
    <name evidence="2" type="ORF">KsCSTR_18090</name>
    <name evidence="3" type="ORF">KSMBR1_0739</name>
    <name evidence="1" type="ORF">kuste3396</name>
</gene>
<evidence type="ECO:0000313" key="5">
    <source>
        <dbReference type="Proteomes" id="UP000501926"/>
    </source>
</evidence>
<dbReference type="KEGG" id="kst:KSMBR1_0739"/>
<reference evidence="3" key="4">
    <citation type="submission" date="2017-10" db="EMBL/GenBank/DDBJ databases">
        <authorList>
            <person name="Banno H."/>
            <person name="Chua N.-H."/>
        </authorList>
    </citation>
    <scope>NUCLEOTIDE SEQUENCE [LARGE SCALE GENOMIC DNA]</scope>
    <source>
        <strain evidence="3">Kuenenia_mbr1_ru-nijmegen</strain>
    </source>
</reference>
<evidence type="ECO:0008006" key="6">
    <source>
        <dbReference type="Google" id="ProtNLM"/>
    </source>
</evidence>
<dbReference type="Proteomes" id="UP000221734">
    <property type="component" value="Chromosome Kuenenia_stuttgartiensis_MBR1"/>
</dbReference>
<organism evidence="1">
    <name type="scientific">Kuenenia stuttgartiensis</name>
    <dbReference type="NCBI Taxonomy" id="174633"/>
    <lineage>
        <taxon>Bacteria</taxon>
        <taxon>Pseudomonadati</taxon>
        <taxon>Planctomycetota</taxon>
        <taxon>Candidatus Brocadiia</taxon>
        <taxon>Candidatus Brocadiales</taxon>
        <taxon>Candidatus Brocadiaceae</taxon>
        <taxon>Candidatus Kuenenia</taxon>
    </lineage>
</organism>
<dbReference type="Proteomes" id="UP000501926">
    <property type="component" value="Chromosome"/>
</dbReference>
<reference evidence="1" key="2">
    <citation type="submission" date="2006-01" db="EMBL/GenBank/DDBJ databases">
        <authorList>
            <person name="Genoscope"/>
        </authorList>
    </citation>
    <scope>NUCLEOTIDE SEQUENCE</scope>
</reference>
<evidence type="ECO:0000313" key="4">
    <source>
        <dbReference type="Proteomes" id="UP000221734"/>
    </source>
</evidence>
<name>Q1Q2B6_KUEST</name>